<dbReference type="Pfam" id="PF00326">
    <property type="entry name" value="Peptidase_S9"/>
    <property type="match status" value="1"/>
</dbReference>
<dbReference type="InterPro" id="IPR001375">
    <property type="entry name" value="Peptidase_S9_cat"/>
</dbReference>
<evidence type="ECO:0000313" key="4">
    <source>
        <dbReference type="Proteomes" id="UP001575652"/>
    </source>
</evidence>
<dbReference type="Gene3D" id="3.40.50.1820">
    <property type="entry name" value="alpha/beta hydrolase"/>
    <property type="match status" value="1"/>
</dbReference>
<sequence length="734" mass="77699">MTLRAAYGSWPSPITARQLAVGTVPLGSPGFAGDELWWLEGRPAEGGRMTILAQARYGGAARDAARAEPRELVKAPFNVRSRVNEYGGTPWASVELGGRHRLVFVNFADQRAYLLDPAGGGPRPLTPVSTGTDGGDPALRFAEFTRSAGADGTDAVELLAQCEDHRGTRIERYVVAIPLDGSAAADAGALRRVTPSSRFVAGARVSPDGRRIAWICWEHPQMPWDGTVLRVADLRDGVATGVRDVAGSASESVLQPEWLDDGTLVFVSDRSGWWNLYAQSVEGGAGPARPLCPLEEEFAGPLWQVGTAWYRVLDAGRLLVAHGTHGMRLGVLDVESGRLTDLDLPFTHALPAAVRALGPAGDLPAADLPAQDPYAGDLPAQDPYAGDLPTQDLPAGDPPVEGPPGGARDGAAPRFEVLATSTTLDAGDGIRLIDLETGAVRDVRLALADRPDPDLLPEVRSMEFPTPDGPVYANVYAPRMAGYAGLEGELPPFVAFVHGGPTSQARAGLSLGIAYYTSRGIGVVDVNYGGSTGYGRAYRERLKGQWGVVDVADTVAVMDGLVAAGIADGRRLAIEGGSAGGWTALACLTSTDTFDAGVSRYGVADLEALVTDTHDFESRYLEGLVGPWPEARELYRDRAPVNHVDGLSCPVLLLQGDEDRVVPPSQSQAFADALAAKGIPHAYVLFAGEQHGFRRAENIVKAYELTLAFYARVFGFDADVAEIELVAGTASRVP</sequence>
<proteinExistence type="predicted"/>
<evidence type="ECO:0000256" key="1">
    <source>
        <dbReference type="SAM" id="MobiDB-lite"/>
    </source>
</evidence>
<evidence type="ECO:0000313" key="3">
    <source>
        <dbReference type="EMBL" id="MFB0833846.1"/>
    </source>
</evidence>
<dbReference type="Gene3D" id="2.120.10.30">
    <property type="entry name" value="TolB, C-terminal domain"/>
    <property type="match status" value="1"/>
</dbReference>
<dbReference type="RefSeq" id="WP_373971004.1">
    <property type="nucleotide sequence ID" value="NZ_JBHDLJ010000002.1"/>
</dbReference>
<dbReference type="SUPFAM" id="SSF53474">
    <property type="entry name" value="alpha/beta-Hydrolases"/>
    <property type="match status" value="1"/>
</dbReference>
<gene>
    <name evidence="3" type="ORF">ACETWP_04530</name>
</gene>
<dbReference type="Pfam" id="PF07676">
    <property type="entry name" value="PD40"/>
    <property type="match status" value="1"/>
</dbReference>
<keyword evidence="4" id="KW-1185">Reference proteome</keyword>
<reference evidence="3 4" key="1">
    <citation type="submission" date="2024-09" db="EMBL/GenBank/DDBJ databases">
        <authorList>
            <person name="Salinas-Garcia M.A."/>
            <person name="Prieme A."/>
        </authorList>
    </citation>
    <scope>NUCLEOTIDE SEQUENCE [LARGE SCALE GENOMIC DNA]</scope>
    <source>
        <strain evidence="3 4">DSM 21081</strain>
    </source>
</reference>
<dbReference type="InterPro" id="IPR050585">
    <property type="entry name" value="Xaa-Pro_dipeptidyl-ppase/CocE"/>
</dbReference>
<dbReference type="SUPFAM" id="SSF82171">
    <property type="entry name" value="DPP6 N-terminal domain-like"/>
    <property type="match status" value="1"/>
</dbReference>
<dbReference type="EMBL" id="JBHDLJ010000002">
    <property type="protein sequence ID" value="MFB0833846.1"/>
    <property type="molecule type" value="Genomic_DNA"/>
</dbReference>
<dbReference type="InterPro" id="IPR029058">
    <property type="entry name" value="AB_hydrolase_fold"/>
</dbReference>
<dbReference type="Proteomes" id="UP001575652">
    <property type="component" value="Unassembled WGS sequence"/>
</dbReference>
<feature type="domain" description="Peptidase S9 prolyl oligopeptidase catalytic" evidence="2">
    <location>
        <begin position="511"/>
        <end position="715"/>
    </location>
</feature>
<dbReference type="InterPro" id="IPR011042">
    <property type="entry name" value="6-blade_b-propeller_TolB-like"/>
</dbReference>
<feature type="region of interest" description="Disordered" evidence="1">
    <location>
        <begin position="364"/>
        <end position="411"/>
    </location>
</feature>
<name>A0ABV4ULL5_9MICC</name>
<comment type="caution">
    <text evidence="3">The sequence shown here is derived from an EMBL/GenBank/DDBJ whole genome shotgun (WGS) entry which is preliminary data.</text>
</comment>
<dbReference type="PANTHER" id="PTHR43056">
    <property type="entry name" value="PEPTIDASE S9 PROLYL OLIGOPEPTIDASE"/>
    <property type="match status" value="1"/>
</dbReference>
<dbReference type="InterPro" id="IPR011659">
    <property type="entry name" value="WD40"/>
</dbReference>
<accession>A0ABV4ULL5</accession>
<protein>
    <submittedName>
        <fullName evidence="3">Prolyl oligopeptidase family serine peptidase</fullName>
    </submittedName>
</protein>
<dbReference type="PANTHER" id="PTHR43056:SF5">
    <property type="entry name" value="PEPTIDASE S9 PROLYL OLIGOPEPTIDASE CATALYTIC DOMAIN-CONTAINING PROTEIN"/>
    <property type="match status" value="1"/>
</dbReference>
<organism evidence="3 4">
    <name type="scientific">Arthrobacter halodurans</name>
    <dbReference type="NCBI Taxonomy" id="516699"/>
    <lineage>
        <taxon>Bacteria</taxon>
        <taxon>Bacillati</taxon>
        <taxon>Actinomycetota</taxon>
        <taxon>Actinomycetes</taxon>
        <taxon>Micrococcales</taxon>
        <taxon>Micrococcaceae</taxon>
        <taxon>Arthrobacter</taxon>
    </lineage>
</organism>
<evidence type="ECO:0000259" key="2">
    <source>
        <dbReference type="Pfam" id="PF00326"/>
    </source>
</evidence>